<evidence type="ECO:0000256" key="1">
    <source>
        <dbReference type="ARBA" id="ARBA00022737"/>
    </source>
</evidence>
<dbReference type="Pfam" id="PF25053">
    <property type="entry name" value="DUF7791"/>
    <property type="match status" value="1"/>
</dbReference>
<dbReference type="Proteomes" id="UP000558688">
    <property type="component" value="Unassembled WGS sequence"/>
</dbReference>
<dbReference type="InterPro" id="IPR027417">
    <property type="entry name" value="P-loop_NTPase"/>
</dbReference>
<dbReference type="PANTHER" id="PTHR10039">
    <property type="entry name" value="AMELOGENIN"/>
    <property type="match status" value="1"/>
</dbReference>
<dbReference type="InterPro" id="IPR056693">
    <property type="entry name" value="DUF7791"/>
</dbReference>
<proteinExistence type="predicted"/>
<organism evidence="4 5">
    <name type="scientific">Fusarium oxysporum</name>
    <name type="common">Fusarium vascular wilt</name>
    <dbReference type="NCBI Taxonomy" id="5507"/>
    <lineage>
        <taxon>Eukaryota</taxon>
        <taxon>Fungi</taxon>
        <taxon>Dikarya</taxon>
        <taxon>Ascomycota</taxon>
        <taxon>Pezizomycotina</taxon>
        <taxon>Sordariomycetes</taxon>
        <taxon>Hypocreomycetidae</taxon>
        <taxon>Hypocreales</taxon>
        <taxon>Nectriaceae</taxon>
        <taxon>Fusarium</taxon>
        <taxon>Fusarium oxysporum species complex</taxon>
    </lineage>
</organism>
<evidence type="ECO:0000259" key="2">
    <source>
        <dbReference type="Pfam" id="PF24883"/>
    </source>
</evidence>
<dbReference type="Pfam" id="PF24883">
    <property type="entry name" value="NPHP3_N"/>
    <property type="match status" value="1"/>
</dbReference>
<dbReference type="SUPFAM" id="SSF52540">
    <property type="entry name" value="P-loop containing nucleoside triphosphate hydrolases"/>
    <property type="match status" value="1"/>
</dbReference>
<evidence type="ECO:0000313" key="4">
    <source>
        <dbReference type="EMBL" id="KAF5268663.1"/>
    </source>
</evidence>
<keyword evidence="1" id="KW-0677">Repeat</keyword>
<name>A0A8H5ANH4_FUSOX</name>
<sequence>MSGLEALSVASSILQVISFAREAAHICKAVYNDQPTDNDEIKKRALSLKEAAETTTQVCRAYQPHTKDEKKLKEIADQCAKTAAELEDRLGDLLCHNSSGNASKAMLVMFKTWMGKKSIERLENTLDGYKDILETHLLVSLFKRSDAIALQQKQEFQNLSKSLQSFITQYATGETQMSSLIRSENAALMHCTKQKISEAEVSVKGHITDAIKGINVQHTSEAERFRLLQSFHYREMNLRRNQIHPSYNDTFCWIFEDNGIRRESDKSFVKWLACDCQIYWISGKPGSGKSTLIKYLVDHLKALSLLNDSTEAPNEKFKIISHFFWKAGGGLMNNLKGMWLSLTYQMLRTMPEMSDYILAAFPSSTMKQFDSDWSGPEIREVFLAIIARCNSKLCIFLDGLDEVSADDVDSRPGVVHDLCQSQNTKLCIASRPEWRLKMWLDKYPFIHLQDWTARDRERYAHGELEPFVEMNQLSTHLQGKLVETLVHKSMGVFLWMHLALRSVKLGLDNGDEPHDLFERVKTLPTEMEALYTGLWEKLSSDSPNYRAKAARFFRLALEFGEHSHYGEFSILELAVMQNPHLQDLLLKMSSDVHYLDFASHCTKVVRDIGIQCLGLVETVSVYNYTTIKDPPTELKTLAKSEDIHLRLMHRTVYDFLTGTVPGQDVLKHDSLPRTDLFVLRVKNMLATAVLLKIGQRQRQRWRKHTSYQIELQFALNILSEAYRERSLTDDLTELLNLLRSWYMRGLAQFNVLLCSKERRLATFLAGCVHYSGGIHHPIILWVKQQFGENDEELATEVMHYLCHNDTHSIIGYESTNKWDGLRLMLSLKADIFGTIAQPMWERRVRMIKEERSSFMVLLLSQTVPRLDSIGEESKRLDFLLDVLSRLSTAPNEDASFAVYKARDYWYSEPTFFCGGKVPLPDEMSLSDAIHSQEAIGVIIKANLAFWIHMYRLTLLGFFNKSAQEVGSRDLDTWSSILKQLDLLEPYGKPSSGRIMYVLHQSSENYRILKMTNDSISLQLINDWFLQVQTDEHPRWLPNPCTLLSALSSHLGNDQVFERVTDDVLDVKDGKVLAEWYHESRINEKKAGKNYASAKGDIDHGEYIAMITNPFDHPPASDNEAAVSHVLGIHSMINNRLDSIEVETPPFYTTRPLFRAFFIAIPGRNWDGCTALVHIASLKVLIVLTGEAVFGLQPDPVAASGGTG</sequence>
<evidence type="ECO:0008006" key="6">
    <source>
        <dbReference type="Google" id="ProtNLM"/>
    </source>
</evidence>
<dbReference type="Gene3D" id="3.40.50.300">
    <property type="entry name" value="P-loop containing nucleotide triphosphate hydrolases"/>
    <property type="match status" value="1"/>
</dbReference>
<evidence type="ECO:0000313" key="5">
    <source>
        <dbReference type="Proteomes" id="UP000558688"/>
    </source>
</evidence>
<dbReference type="AlphaFoldDB" id="A0A8H5ANH4"/>
<accession>A0A8H5ANH4</accession>
<gene>
    <name evidence="4" type="ORF">FOXYS1_429</name>
</gene>
<comment type="caution">
    <text evidence="4">The sequence shown here is derived from an EMBL/GenBank/DDBJ whole genome shotgun (WGS) entry which is preliminary data.</text>
</comment>
<dbReference type="PANTHER" id="PTHR10039:SF5">
    <property type="entry name" value="NACHT DOMAIN-CONTAINING PROTEIN"/>
    <property type="match status" value="1"/>
</dbReference>
<evidence type="ECO:0000259" key="3">
    <source>
        <dbReference type="Pfam" id="PF25053"/>
    </source>
</evidence>
<feature type="domain" description="Nephrocystin 3-like N-terminal" evidence="2">
    <location>
        <begin position="265"/>
        <end position="431"/>
    </location>
</feature>
<protein>
    <recommendedName>
        <fullName evidence="6">NACHT domain-containing protein</fullName>
    </recommendedName>
</protein>
<dbReference type="EMBL" id="JAAFOW010000063">
    <property type="protein sequence ID" value="KAF5268663.1"/>
    <property type="molecule type" value="Genomic_DNA"/>
</dbReference>
<feature type="domain" description="DUF7791" evidence="3">
    <location>
        <begin position="543"/>
        <end position="686"/>
    </location>
</feature>
<reference evidence="4" key="1">
    <citation type="submission" date="2020-02" db="EMBL/GenBank/DDBJ databases">
        <title>Identification and distribution of gene clusters putatively required for synthesis of sphingolipid metabolism inhibitors in phylogenetically diverse species of the filamentous fungus Fusarium.</title>
        <authorList>
            <person name="Kim H.-S."/>
            <person name="Busman M."/>
            <person name="Brown D.W."/>
            <person name="Divon H."/>
            <person name="Uhlig S."/>
            <person name="Proctor R.H."/>
        </authorList>
    </citation>
    <scope>NUCLEOTIDE SEQUENCE [LARGE SCALE GENOMIC DNA]</scope>
    <source>
        <strain evidence="4">NRRL 39464</strain>
    </source>
</reference>
<dbReference type="InterPro" id="IPR056884">
    <property type="entry name" value="NPHP3-like_N"/>
</dbReference>